<sequence>MANLYITEFAHFGALQPRTGRGGGVYDVLPVGREPATVDQKVAFTSASSAAAFGATTTLVRLVADANCHIKITPAATVAVNGATAATAAHQYIPSGAVEWRAVAPGDVLSVYDGTT</sequence>
<dbReference type="AlphaFoldDB" id="A0A0B3S358"/>
<keyword evidence="2" id="KW-1185">Reference proteome</keyword>
<dbReference type="EMBL" id="JSUQ01000020">
    <property type="protein sequence ID" value="KHQ51111.1"/>
    <property type="molecule type" value="Genomic_DNA"/>
</dbReference>
<dbReference type="Proteomes" id="UP000030960">
    <property type="component" value="Unassembled WGS sequence"/>
</dbReference>
<dbReference type="RefSeq" id="WP_043145304.1">
    <property type="nucleotide sequence ID" value="NZ_JSUQ01000020.1"/>
</dbReference>
<evidence type="ECO:0000313" key="2">
    <source>
        <dbReference type="Proteomes" id="UP000030960"/>
    </source>
</evidence>
<name>A0A0B3S358_9RHOB</name>
<protein>
    <submittedName>
        <fullName evidence="1">Uncharacterized protein</fullName>
    </submittedName>
</protein>
<proteinExistence type="predicted"/>
<accession>A0A0B3S358</accession>
<gene>
    <name evidence="1" type="ORF">OA50_04482</name>
</gene>
<evidence type="ECO:0000313" key="1">
    <source>
        <dbReference type="EMBL" id="KHQ51111.1"/>
    </source>
</evidence>
<organism evidence="1 2">
    <name type="scientific">Mameliella alba</name>
    <dbReference type="NCBI Taxonomy" id="561184"/>
    <lineage>
        <taxon>Bacteria</taxon>
        <taxon>Pseudomonadati</taxon>
        <taxon>Pseudomonadota</taxon>
        <taxon>Alphaproteobacteria</taxon>
        <taxon>Rhodobacterales</taxon>
        <taxon>Roseobacteraceae</taxon>
        <taxon>Mameliella</taxon>
    </lineage>
</organism>
<reference evidence="1 2" key="1">
    <citation type="submission" date="2014-10" db="EMBL/GenBank/DDBJ databases">
        <title>Genome sequence of Ponticoccus sp. strain UMTAT08 isolated from clonal culture of toxic dinoflagellate Alexandrium tamiyavanichii.</title>
        <authorList>
            <person name="Gan H.Y."/>
            <person name="Muhd D.-D."/>
            <person name="Mohd Noor M.E."/>
            <person name="Yeong Y.S."/>
            <person name="Usup G."/>
        </authorList>
    </citation>
    <scope>NUCLEOTIDE SEQUENCE [LARGE SCALE GENOMIC DNA]</scope>
    <source>
        <strain evidence="1 2">UMTAT08</strain>
    </source>
</reference>
<comment type="caution">
    <text evidence="1">The sequence shown here is derived from an EMBL/GenBank/DDBJ whole genome shotgun (WGS) entry which is preliminary data.</text>
</comment>